<dbReference type="STRING" id="36646.A0A1V6UN10"/>
<dbReference type="EMBL" id="MDDG01000006">
    <property type="protein sequence ID" value="OQE39820.1"/>
    <property type="molecule type" value="Genomic_DNA"/>
</dbReference>
<reference evidence="3" key="1">
    <citation type="journal article" date="2017" name="Nat. Microbiol.">
        <title>Global analysis of biosynthetic gene clusters reveals vast potential of secondary metabolite production in Penicillium species.</title>
        <authorList>
            <person name="Nielsen J.C."/>
            <person name="Grijseels S."/>
            <person name="Prigent S."/>
            <person name="Ji B."/>
            <person name="Dainat J."/>
            <person name="Nielsen K.F."/>
            <person name="Frisvad J.C."/>
            <person name="Workman M."/>
            <person name="Nielsen J."/>
        </authorList>
    </citation>
    <scope>NUCLEOTIDE SEQUENCE [LARGE SCALE GENOMIC DNA]</scope>
    <source>
        <strain evidence="3">IBT 31321</strain>
    </source>
</reference>
<comment type="caution">
    <text evidence="2">The sequence shown here is derived from an EMBL/GenBank/DDBJ whole genome shotgun (WGS) entry which is preliminary data.</text>
</comment>
<organism evidence="2 3">
    <name type="scientific">Penicillium coprophilum</name>
    <dbReference type="NCBI Taxonomy" id="36646"/>
    <lineage>
        <taxon>Eukaryota</taxon>
        <taxon>Fungi</taxon>
        <taxon>Dikarya</taxon>
        <taxon>Ascomycota</taxon>
        <taxon>Pezizomycotina</taxon>
        <taxon>Eurotiomycetes</taxon>
        <taxon>Eurotiomycetidae</taxon>
        <taxon>Eurotiales</taxon>
        <taxon>Aspergillaceae</taxon>
        <taxon>Penicillium</taxon>
    </lineage>
</organism>
<protein>
    <submittedName>
        <fullName evidence="2">Uncharacterized protein</fullName>
    </submittedName>
</protein>
<accession>A0A1V6UN10</accession>
<proteinExistence type="predicted"/>
<evidence type="ECO:0000256" key="1">
    <source>
        <dbReference type="SAM" id="SignalP"/>
    </source>
</evidence>
<evidence type="ECO:0000313" key="3">
    <source>
        <dbReference type="Proteomes" id="UP000191500"/>
    </source>
</evidence>
<gene>
    <name evidence="2" type="ORF">PENCOP_c006G06983</name>
</gene>
<feature type="chain" id="PRO_5012347810" evidence="1">
    <location>
        <begin position="22"/>
        <end position="98"/>
    </location>
</feature>
<dbReference type="AlphaFoldDB" id="A0A1V6UN10"/>
<keyword evidence="1" id="KW-0732">Signal</keyword>
<keyword evidence="3" id="KW-1185">Reference proteome</keyword>
<sequence>MVNFALASIAFMAAGLPFSLAANCSPGIRYCGYNLLAKGDYLEQITEALNGANQPTDTEHVRQTFFVCTGGPGGEISLNKFCKQGCHDGGRGQNDWCN</sequence>
<feature type="signal peptide" evidence="1">
    <location>
        <begin position="1"/>
        <end position="21"/>
    </location>
</feature>
<name>A0A1V6UN10_9EURO</name>
<evidence type="ECO:0000313" key="2">
    <source>
        <dbReference type="EMBL" id="OQE39820.1"/>
    </source>
</evidence>
<dbReference type="Proteomes" id="UP000191500">
    <property type="component" value="Unassembled WGS sequence"/>
</dbReference>